<keyword evidence="2" id="KW-1185">Reference proteome</keyword>
<dbReference type="Gene3D" id="1.25.40.10">
    <property type="entry name" value="Tetratricopeptide repeat domain"/>
    <property type="match status" value="1"/>
</dbReference>
<comment type="caution">
    <text evidence="1">The sequence shown here is derived from an EMBL/GenBank/DDBJ whole genome shotgun (WGS) entry which is preliminary data.</text>
</comment>
<evidence type="ECO:0008006" key="3">
    <source>
        <dbReference type="Google" id="ProtNLM"/>
    </source>
</evidence>
<organism evidence="1 2">
    <name type="scientific">Symbiodinium pilosum</name>
    <name type="common">Dinoflagellate</name>
    <dbReference type="NCBI Taxonomy" id="2952"/>
    <lineage>
        <taxon>Eukaryota</taxon>
        <taxon>Sar</taxon>
        <taxon>Alveolata</taxon>
        <taxon>Dinophyceae</taxon>
        <taxon>Suessiales</taxon>
        <taxon>Symbiodiniaceae</taxon>
        <taxon>Symbiodinium</taxon>
    </lineage>
</organism>
<evidence type="ECO:0000313" key="2">
    <source>
        <dbReference type="Proteomes" id="UP000649617"/>
    </source>
</evidence>
<dbReference type="OrthoDB" id="186626at2759"/>
<gene>
    <name evidence="1" type="ORF">SPIL2461_LOCUS5929</name>
</gene>
<dbReference type="AlphaFoldDB" id="A0A812MZA5"/>
<feature type="non-terminal residue" evidence="1">
    <location>
        <position position="74"/>
    </location>
</feature>
<dbReference type="InterPro" id="IPR011990">
    <property type="entry name" value="TPR-like_helical_dom_sf"/>
</dbReference>
<accession>A0A812MZA5</accession>
<dbReference type="EMBL" id="CAJNIZ010008692">
    <property type="protein sequence ID" value="CAE7270392.1"/>
    <property type="molecule type" value="Genomic_DNA"/>
</dbReference>
<name>A0A812MZA5_SYMPI</name>
<sequence length="74" mass="7802">RAFNVALNSCARASERKAALALLRQMPSPDTVSYNSALAACAGTDGWTEALALLDELDQRADLISYNAALAACE</sequence>
<protein>
    <recommendedName>
        <fullName evidence="3">Pentatricopeptide repeat-containing protein</fullName>
    </recommendedName>
</protein>
<evidence type="ECO:0000313" key="1">
    <source>
        <dbReference type="EMBL" id="CAE7270392.1"/>
    </source>
</evidence>
<dbReference type="Proteomes" id="UP000649617">
    <property type="component" value="Unassembled WGS sequence"/>
</dbReference>
<feature type="non-terminal residue" evidence="1">
    <location>
        <position position="1"/>
    </location>
</feature>
<proteinExistence type="predicted"/>
<reference evidence="1" key="1">
    <citation type="submission" date="2021-02" db="EMBL/GenBank/DDBJ databases">
        <authorList>
            <person name="Dougan E. K."/>
            <person name="Rhodes N."/>
            <person name="Thang M."/>
            <person name="Chan C."/>
        </authorList>
    </citation>
    <scope>NUCLEOTIDE SEQUENCE</scope>
</reference>